<comment type="similarity">
    <text evidence="1">Belongs to the sulfatase family.</text>
</comment>
<name>A0AAJ0FI29_9PEZI</name>
<feature type="domain" description="Sulfatase N-terminal" evidence="2">
    <location>
        <begin position="7"/>
        <end position="106"/>
    </location>
</feature>
<reference evidence="3" key="1">
    <citation type="submission" date="2023-06" db="EMBL/GenBank/DDBJ databases">
        <title>Genome-scale phylogeny and comparative genomics of the fungal order Sordariales.</title>
        <authorList>
            <consortium name="Lawrence Berkeley National Laboratory"/>
            <person name="Hensen N."/>
            <person name="Bonometti L."/>
            <person name="Westerberg I."/>
            <person name="Brannstrom I.O."/>
            <person name="Guillou S."/>
            <person name="Cros-Aarteil S."/>
            <person name="Calhoun S."/>
            <person name="Haridas S."/>
            <person name="Kuo A."/>
            <person name="Mondo S."/>
            <person name="Pangilinan J."/>
            <person name="Riley R."/>
            <person name="Labutti K."/>
            <person name="Andreopoulos B."/>
            <person name="Lipzen A."/>
            <person name="Chen C."/>
            <person name="Yanf M."/>
            <person name="Daum C."/>
            <person name="Ng V."/>
            <person name="Clum A."/>
            <person name="Steindorff A."/>
            <person name="Ohm R."/>
            <person name="Martin F."/>
            <person name="Silar P."/>
            <person name="Natvig D."/>
            <person name="Lalanne C."/>
            <person name="Gautier V."/>
            <person name="Ament-Velasquez S.L."/>
            <person name="Kruys A."/>
            <person name="Hutchinson M.I."/>
            <person name="Powell A.J."/>
            <person name="Barry K."/>
            <person name="Miller A.N."/>
            <person name="Grigoriev I.V."/>
            <person name="Debuchy R."/>
            <person name="Gladieux P."/>
            <person name="Thoren M.H."/>
            <person name="Johannesson H."/>
        </authorList>
    </citation>
    <scope>NUCLEOTIDE SEQUENCE</scope>
    <source>
        <strain evidence="3">8032-3</strain>
    </source>
</reference>
<dbReference type="Proteomes" id="UP001244011">
    <property type="component" value="Unassembled WGS sequence"/>
</dbReference>
<keyword evidence="4" id="KW-1185">Reference proteome</keyword>
<dbReference type="Pfam" id="PF00884">
    <property type="entry name" value="Sulfatase"/>
    <property type="match status" value="1"/>
</dbReference>
<accession>A0AAJ0FI29</accession>
<dbReference type="PANTHER" id="PTHR42693">
    <property type="entry name" value="ARYLSULFATASE FAMILY MEMBER"/>
    <property type="match status" value="1"/>
</dbReference>
<dbReference type="GO" id="GO:0004065">
    <property type="term" value="F:arylsulfatase activity"/>
    <property type="evidence" value="ECO:0007669"/>
    <property type="project" value="TreeGrafter"/>
</dbReference>
<evidence type="ECO:0000313" key="4">
    <source>
        <dbReference type="Proteomes" id="UP001244011"/>
    </source>
</evidence>
<protein>
    <recommendedName>
        <fullName evidence="2">Sulfatase N-terminal domain-containing protein</fullName>
    </recommendedName>
</protein>
<organism evidence="3 4">
    <name type="scientific">Phialemonium atrogriseum</name>
    <dbReference type="NCBI Taxonomy" id="1093897"/>
    <lineage>
        <taxon>Eukaryota</taxon>
        <taxon>Fungi</taxon>
        <taxon>Dikarya</taxon>
        <taxon>Ascomycota</taxon>
        <taxon>Pezizomycotina</taxon>
        <taxon>Sordariomycetes</taxon>
        <taxon>Sordariomycetidae</taxon>
        <taxon>Cephalothecales</taxon>
        <taxon>Cephalothecaceae</taxon>
        <taxon>Phialemonium</taxon>
    </lineage>
</organism>
<dbReference type="InterPro" id="IPR050738">
    <property type="entry name" value="Sulfatase"/>
</dbReference>
<dbReference type="PANTHER" id="PTHR42693:SF33">
    <property type="entry name" value="ARYLSULFATASE"/>
    <property type="match status" value="1"/>
</dbReference>
<evidence type="ECO:0000313" key="3">
    <source>
        <dbReference type="EMBL" id="KAK1761700.1"/>
    </source>
</evidence>
<dbReference type="EMBL" id="MU839055">
    <property type="protein sequence ID" value="KAK1761700.1"/>
    <property type="molecule type" value="Genomic_DNA"/>
</dbReference>
<proteinExistence type="inferred from homology"/>
<dbReference type="InterPro" id="IPR017850">
    <property type="entry name" value="Alkaline_phosphatase_core_sf"/>
</dbReference>
<dbReference type="AlphaFoldDB" id="A0AAJ0FI29"/>
<evidence type="ECO:0000259" key="2">
    <source>
        <dbReference type="Pfam" id="PF00884"/>
    </source>
</evidence>
<dbReference type="Gene3D" id="3.40.720.10">
    <property type="entry name" value="Alkaline Phosphatase, subunit A"/>
    <property type="match status" value="2"/>
</dbReference>
<dbReference type="GeneID" id="85309538"/>
<comment type="caution">
    <text evidence="3">The sequence shown here is derived from an EMBL/GenBank/DDBJ whole genome shotgun (WGS) entry which is preliminary data.</text>
</comment>
<evidence type="ECO:0000256" key="1">
    <source>
        <dbReference type="ARBA" id="ARBA00008779"/>
    </source>
</evidence>
<gene>
    <name evidence="3" type="ORF">QBC33DRAFT_520212</name>
</gene>
<dbReference type="SUPFAM" id="SSF53649">
    <property type="entry name" value="Alkaline phosphatase-like"/>
    <property type="match status" value="2"/>
</dbReference>
<dbReference type="InterPro" id="IPR000917">
    <property type="entry name" value="Sulfatase_N"/>
</dbReference>
<sequence length="197" mass="21598">MASPKGPNFLVIVADNLRFSNTRLFGSKIKTPALDITLIAKEGVQLTNFHRASAYSPTRLMLFSGTDNHIASLSQIDKHMVTTTWDHYNNELANIGNQDSSHGFKTWITESSIRCPCLVRSPPLAAAPGSHTNTFTAVMDIVPTFLELARVTHPHLQAFRGRDMVSMRGHSWVPHLAASLDLAAAPSIYNKNTAMTG</sequence>
<dbReference type="RefSeq" id="XP_060277913.1">
    <property type="nucleotide sequence ID" value="XM_060426351.1"/>
</dbReference>